<proteinExistence type="predicted"/>
<evidence type="ECO:0000313" key="1">
    <source>
        <dbReference type="EMBL" id="QHZ52200.1"/>
    </source>
</evidence>
<sequence length="61" mass="7155">MNKSELLTKLDDTIEILESARDFKDTVKTIVSREHFLEFHINLAIEDLHELKELINEDDVS</sequence>
<dbReference type="EMBL" id="CP019717">
    <property type="protein sequence ID" value="QHZ52200.1"/>
    <property type="molecule type" value="Genomic_DNA"/>
</dbReference>
<dbReference type="RefSeq" id="WP_172423452.1">
    <property type="nucleotide sequence ID" value="NZ_CP019717.1"/>
</dbReference>
<gene>
    <name evidence="1" type="ORF">ERICV_03086</name>
</gene>
<reference evidence="1 2" key="1">
    <citation type="journal article" date="2020" name="Int. J. Med. Microbiol.">
        <title>Discovery of Paenibacillus larvae ERIC V: Phenotypic and genomic comparison to genotypes ERIC I-IV reveal different inventories of virulence factors which correlate with epidemiological prevalences of American Foulbrood.</title>
        <authorList>
            <person name="Beims H."/>
            <person name="Bunk B."/>
            <person name="Erler S."/>
            <person name="Mohr K.I."/>
            <person name="Sproer C."/>
            <person name="Pradella S."/>
            <person name="Gunther G."/>
            <person name="Rohde M."/>
            <person name="von der Ohe W."/>
            <person name="Steinert M."/>
        </authorList>
    </citation>
    <scope>NUCLEOTIDE SEQUENCE [LARGE SCALE GENOMIC DNA]</scope>
    <source>
        <strain evidence="1">Eric_V</strain>
    </source>
</reference>
<evidence type="ECO:0000313" key="2">
    <source>
        <dbReference type="Proteomes" id="UP000464330"/>
    </source>
</evidence>
<name>A0A6C0QUA0_9BACL</name>
<protein>
    <submittedName>
        <fullName evidence="1">Uncharacterized protein</fullName>
    </submittedName>
</protein>
<organism evidence="1 2">
    <name type="scientific">Paenibacillus larvae subsp. larvae</name>
    <dbReference type="NCBI Taxonomy" id="147375"/>
    <lineage>
        <taxon>Bacteria</taxon>
        <taxon>Bacillati</taxon>
        <taxon>Bacillota</taxon>
        <taxon>Bacilli</taxon>
        <taxon>Bacillales</taxon>
        <taxon>Paenibacillaceae</taxon>
        <taxon>Paenibacillus</taxon>
    </lineage>
</organism>
<dbReference type="AlphaFoldDB" id="A0A6C0QUA0"/>
<accession>A0A6C0QUA0</accession>
<dbReference type="Proteomes" id="UP000464330">
    <property type="component" value="Chromosome"/>
</dbReference>